<dbReference type="Proteomes" id="UP001620645">
    <property type="component" value="Unassembled WGS sequence"/>
</dbReference>
<protein>
    <recommendedName>
        <fullName evidence="5">Large ribosomal subunit protein uL11m</fullName>
    </recommendedName>
    <alternativeName>
        <fullName evidence="6">39S ribosomal protein L11, mitochondrial</fullName>
    </alternativeName>
</protein>
<dbReference type="InterPro" id="IPR020784">
    <property type="entry name" value="Ribosomal_uL11_N"/>
</dbReference>
<evidence type="ECO:0000313" key="11">
    <source>
        <dbReference type="Proteomes" id="UP001620645"/>
    </source>
</evidence>
<dbReference type="InterPro" id="IPR000911">
    <property type="entry name" value="Ribosomal_uL11"/>
</dbReference>
<dbReference type="GO" id="GO:1990904">
    <property type="term" value="C:ribonucleoprotein complex"/>
    <property type="evidence" value="ECO:0007669"/>
    <property type="project" value="UniProtKB-KW"/>
</dbReference>
<evidence type="ECO:0000259" key="8">
    <source>
        <dbReference type="Pfam" id="PF00298"/>
    </source>
</evidence>
<dbReference type="GO" id="GO:0005840">
    <property type="term" value="C:ribosome"/>
    <property type="evidence" value="ECO:0007669"/>
    <property type="project" value="UniProtKB-KW"/>
</dbReference>
<dbReference type="Gene3D" id="1.10.10.250">
    <property type="entry name" value="Ribosomal protein L11, C-terminal domain"/>
    <property type="match status" value="1"/>
</dbReference>
<evidence type="ECO:0000313" key="10">
    <source>
        <dbReference type="EMBL" id="KAL3083197.1"/>
    </source>
</evidence>
<evidence type="ECO:0000256" key="2">
    <source>
        <dbReference type="ARBA" id="ARBA00022980"/>
    </source>
</evidence>
<gene>
    <name evidence="10" type="ORF">niasHS_010999</name>
</gene>
<dbReference type="PANTHER" id="PTHR11661">
    <property type="entry name" value="60S RIBOSOMAL PROTEIN L12"/>
    <property type="match status" value="1"/>
</dbReference>
<dbReference type="FunFam" id="1.10.10.250:FF:000003">
    <property type="entry name" value="Mitochondrial ribosomal protein L11"/>
    <property type="match status" value="1"/>
</dbReference>
<comment type="subunit">
    <text evidence="4">Component of the mitochondrial ribosome large subunit (39S) which comprises a 16S rRNA and about 50 distinct proteins.</text>
</comment>
<reference evidence="10 11" key="1">
    <citation type="submission" date="2024-10" db="EMBL/GenBank/DDBJ databases">
        <authorList>
            <person name="Kim D."/>
        </authorList>
    </citation>
    <scope>NUCLEOTIDE SEQUENCE [LARGE SCALE GENOMIC DNA]</scope>
    <source>
        <strain evidence="10">Taebaek</strain>
    </source>
</reference>
<keyword evidence="2 7" id="KW-0689">Ribosomal protein</keyword>
<proteinExistence type="inferred from homology"/>
<comment type="similarity">
    <text evidence="1 7">Belongs to the universal ribosomal protein uL11 family.</text>
</comment>
<dbReference type="CDD" id="cd00349">
    <property type="entry name" value="Ribosomal_L11"/>
    <property type="match status" value="1"/>
</dbReference>
<dbReference type="PANTHER" id="PTHR11661:SF1">
    <property type="entry name" value="LARGE RIBOSOMAL SUBUNIT PROTEIN UL11M"/>
    <property type="match status" value="1"/>
</dbReference>
<organism evidence="10 11">
    <name type="scientific">Heterodera schachtii</name>
    <name type="common">Sugarbeet cyst nematode worm</name>
    <name type="synonym">Tylenchus schachtii</name>
    <dbReference type="NCBI Taxonomy" id="97005"/>
    <lineage>
        <taxon>Eukaryota</taxon>
        <taxon>Metazoa</taxon>
        <taxon>Ecdysozoa</taxon>
        <taxon>Nematoda</taxon>
        <taxon>Chromadorea</taxon>
        <taxon>Rhabditida</taxon>
        <taxon>Tylenchina</taxon>
        <taxon>Tylenchomorpha</taxon>
        <taxon>Tylenchoidea</taxon>
        <taxon>Heteroderidae</taxon>
        <taxon>Heteroderinae</taxon>
        <taxon>Heterodera</taxon>
    </lineage>
</organism>
<dbReference type="HAMAP" id="MF_00736">
    <property type="entry name" value="Ribosomal_uL11"/>
    <property type="match status" value="1"/>
</dbReference>
<dbReference type="AlphaFoldDB" id="A0ABD2IT84"/>
<evidence type="ECO:0000256" key="7">
    <source>
        <dbReference type="RuleBase" id="RU003978"/>
    </source>
</evidence>
<accession>A0ABD2IT84</accession>
<comment type="caution">
    <text evidence="10">The sequence shown here is derived from an EMBL/GenBank/DDBJ whole genome shotgun (WGS) entry which is preliminary data.</text>
</comment>
<name>A0ABD2IT84_HETSC</name>
<dbReference type="SMART" id="SM00649">
    <property type="entry name" value="RL11"/>
    <property type="match status" value="1"/>
</dbReference>
<feature type="domain" description="Large ribosomal subunit protein uL11 C-terminal" evidence="8">
    <location>
        <begin position="93"/>
        <end position="161"/>
    </location>
</feature>
<dbReference type="SUPFAM" id="SSF46906">
    <property type="entry name" value="Ribosomal protein L11, C-terminal domain"/>
    <property type="match status" value="1"/>
</dbReference>
<keyword evidence="3 7" id="KW-0687">Ribonucleoprotein</keyword>
<evidence type="ECO:0000256" key="4">
    <source>
        <dbReference type="ARBA" id="ARBA00038782"/>
    </source>
</evidence>
<keyword evidence="11" id="KW-1185">Reference proteome</keyword>
<evidence type="ECO:0000256" key="3">
    <source>
        <dbReference type="ARBA" id="ARBA00023274"/>
    </source>
</evidence>
<sequence length="200" mass="22559">MRPVVVKVQRVAKGKRKLDPSKIQLDPTLNAQIKAQMASAAPPLGPSLGQRGVNVANFCKEFNNLTSTIRFGTNLPVSIHVKPDRTYEIDISTPTTEWLLQQAAGIRRNRQEEGEIVGMISVKHVYEIAKVKSQDKSLIGVPLKEICQLVIERADSIGIKVQNEDLDPEEYRKFLEHRQEVVQRQLEEIAKQEEAKLART</sequence>
<dbReference type="Pfam" id="PF03946">
    <property type="entry name" value="Ribosomal_L11_N"/>
    <property type="match status" value="1"/>
</dbReference>
<dbReference type="InterPro" id="IPR020783">
    <property type="entry name" value="Ribosomal_uL11_C"/>
</dbReference>
<feature type="domain" description="Large ribosomal subunit protein uL11 N-terminal" evidence="9">
    <location>
        <begin position="30"/>
        <end position="87"/>
    </location>
</feature>
<dbReference type="SUPFAM" id="SSF54747">
    <property type="entry name" value="Ribosomal L11/L12e N-terminal domain"/>
    <property type="match status" value="1"/>
</dbReference>
<evidence type="ECO:0000259" key="9">
    <source>
        <dbReference type="Pfam" id="PF03946"/>
    </source>
</evidence>
<evidence type="ECO:0000256" key="5">
    <source>
        <dbReference type="ARBA" id="ARBA00040104"/>
    </source>
</evidence>
<dbReference type="InterPro" id="IPR036796">
    <property type="entry name" value="Ribosomal_uL11_N_sf"/>
</dbReference>
<dbReference type="Gene3D" id="3.30.1550.10">
    <property type="entry name" value="Ribosomal protein L11/L12, N-terminal domain"/>
    <property type="match status" value="1"/>
</dbReference>
<evidence type="ECO:0000256" key="6">
    <source>
        <dbReference type="ARBA" id="ARBA00041455"/>
    </source>
</evidence>
<evidence type="ECO:0000256" key="1">
    <source>
        <dbReference type="ARBA" id="ARBA00010537"/>
    </source>
</evidence>
<dbReference type="InterPro" id="IPR036769">
    <property type="entry name" value="Ribosomal_uL11_C_sf"/>
</dbReference>
<dbReference type="EMBL" id="JBICCN010000254">
    <property type="protein sequence ID" value="KAL3083197.1"/>
    <property type="molecule type" value="Genomic_DNA"/>
</dbReference>
<dbReference type="Pfam" id="PF00298">
    <property type="entry name" value="Ribosomal_L11"/>
    <property type="match status" value="1"/>
</dbReference>